<evidence type="ECO:0000259" key="2">
    <source>
        <dbReference type="PROSITE" id="PS50887"/>
    </source>
</evidence>
<dbReference type="InterPro" id="IPR043128">
    <property type="entry name" value="Rev_trsase/Diguanyl_cyclase"/>
</dbReference>
<evidence type="ECO:0000313" key="4">
    <source>
        <dbReference type="Proteomes" id="UP000533905"/>
    </source>
</evidence>
<dbReference type="Gene3D" id="3.30.450.40">
    <property type="match status" value="1"/>
</dbReference>
<dbReference type="SMART" id="SM00052">
    <property type="entry name" value="EAL"/>
    <property type="match status" value="1"/>
</dbReference>
<dbReference type="InterPro" id="IPR001633">
    <property type="entry name" value="EAL_dom"/>
</dbReference>
<keyword evidence="4" id="KW-1185">Reference proteome</keyword>
<accession>A0A7Y2P2C4</accession>
<dbReference type="SUPFAM" id="SSF55781">
    <property type="entry name" value="GAF domain-like"/>
    <property type="match status" value="1"/>
</dbReference>
<dbReference type="EMBL" id="JABAIV010000010">
    <property type="protein sequence ID" value="NNG25466.1"/>
    <property type="molecule type" value="Genomic_DNA"/>
</dbReference>
<sequence>MEAGRPTVEEPPAKDCESLECTTRALRTLSAVIRTLLRAQDEPSLLTDMCTAIVESGGYRRAGVALALNDSAKTIRWVAWVGLVDGKPEPLDMEWINDRGFTYADTPAGQTAVGVAMRTRTPCVVHDIPNNPRYDNPQFAILRQHSLRDGYASLTAFPLIHDTQLFGALFMAAPEPDAFDTGELGLLGEMADDLAFGIAGLRLREQHRQAEETIYRLAYFDSMTGLANRTRQMDMLKGYLDRPQAGTHALSLVHINVGQFAEVCNAFGQQVADQLIIETARRLQSRIPGDLELARVGEAIFSIIIPANWEDDPVAVARQLIQGLNAPIEVAGMAVDAHVHAGVVSVCDDANDAEILFRRANAALFHGESLGDGITGFAGSKNAEQMSRLALMGDLRLAGQRDELRVFCQPKIDMKTGQIVGAEALIRWQHPTLGMVSPTHFIKLAEQSGLIIDLTKWMLERCFSWLQKWKHDGIRETLAINLSPHDLLSSSIVCDIGKWMEQWKICPEAVEFELTESALVEDPCAALDVLTRLKAIGVKLLLDDFGTGYASLSYLQRFPFDVIKIDQSFILPMLENADSAAIVRSTIELGHILGRHVVAEGVESEDVWRCLQEQGCDLAQGYVISKPLPIEQFQGWKAEWQAAHLV</sequence>
<dbReference type="InterPro" id="IPR050706">
    <property type="entry name" value="Cyclic-di-GMP_PDE-like"/>
</dbReference>
<dbReference type="InterPro" id="IPR029787">
    <property type="entry name" value="Nucleotide_cyclase"/>
</dbReference>
<reference evidence="3 4" key="1">
    <citation type="submission" date="2020-04" db="EMBL/GenBank/DDBJ databases">
        <title>Massilia sp. nov., a cold adapted bacteria isolated from Arctic soil.</title>
        <authorList>
            <person name="Son J."/>
            <person name="Ka J.-O."/>
        </authorList>
    </citation>
    <scope>NUCLEOTIDE SEQUENCE [LARGE SCALE GENOMIC DNA]</scope>
    <source>
        <strain evidence="3 4">ML15P13</strain>
    </source>
</reference>
<name>A0A7Y2P2C4_9BURK</name>
<dbReference type="SMART" id="SM00267">
    <property type="entry name" value="GGDEF"/>
    <property type="match status" value="1"/>
</dbReference>
<feature type="domain" description="EAL" evidence="1">
    <location>
        <begin position="388"/>
        <end position="641"/>
    </location>
</feature>
<evidence type="ECO:0000313" key="3">
    <source>
        <dbReference type="EMBL" id="NNG25466.1"/>
    </source>
</evidence>
<dbReference type="PANTHER" id="PTHR33121">
    <property type="entry name" value="CYCLIC DI-GMP PHOSPHODIESTERASE PDEF"/>
    <property type="match status" value="1"/>
</dbReference>
<dbReference type="Gene3D" id="3.30.70.270">
    <property type="match status" value="1"/>
</dbReference>
<dbReference type="PROSITE" id="PS50887">
    <property type="entry name" value="GGDEF"/>
    <property type="match status" value="1"/>
</dbReference>
<dbReference type="Proteomes" id="UP000533905">
    <property type="component" value="Unassembled WGS sequence"/>
</dbReference>
<feature type="domain" description="GGDEF" evidence="2">
    <location>
        <begin position="248"/>
        <end position="380"/>
    </location>
</feature>
<dbReference type="SUPFAM" id="SSF141868">
    <property type="entry name" value="EAL domain-like"/>
    <property type="match status" value="1"/>
</dbReference>
<dbReference type="NCBIfam" id="TIGR00254">
    <property type="entry name" value="GGDEF"/>
    <property type="match status" value="1"/>
</dbReference>
<proteinExistence type="predicted"/>
<dbReference type="InterPro" id="IPR003018">
    <property type="entry name" value="GAF"/>
</dbReference>
<dbReference type="PROSITE" id="PS50883">
    <property type="entry name" value="EAL"/>
    <property type="match status" value="1"/>
</dbReference>
<dbReference type="AlphaFoldDB" id="A0A7Y2P2C4"/>
<dbReference type="InterPro" id="IPR035919">
    <property type="entry name" value="EAL_sf"/>
</dbReference>
<dbReference type="GO" id="GO:0071111">
    <property type="term" value="F:cyclic-guanylate-specific phosphodiesterase activity"/>
    <property type="evidence" value="ECO:0007669"/>
    <property type="project" value="InterPro"/>
</dbReference>
<dbReference type="CDD" id="cd01948">
    <property type="entry name" value="EAL"/>
    <property type="match status" value="1"/>
</dbReference>
<dbReference type="Pfam" id="PF00563">
    <property type="entry name" value="EAL"/>
    <property type="match status" value="1"/>
</dbReference>
<dbReference type="PANTHER" id="PTHR33121:SF71">
    <property type="entry name" value="OXYGEN SENSOR PROTEIN DOSP"/>
    <property type="match status" value="1"/>
</dbReference>
<dbReference type="InterPro" id="IPR000160">
    <property type="entry name" value="GGDEF_dom"/>
</dbReference>
<organism evidence="3 4">
    <name type="scientific">Telluria aromaticivorans</name>
    <dbReference type="NCBI Taxonomy" id="2725995"/>
    <lineage>
        <taxon>Bacteria</taxon>
        <taxon>Pseudomonadati</taxon>
        <taxon>Pseudomonadota</taxon>
        <taxon>Betaproteobacteria</taxon>
        <taxon>Burkholderiales</taxon>
        <taxon>Oxalobacteraceae</taxon>
        <taxon>Telluria group</taxon>
        <taxon>Telluria</taxon>
    </lineage>
</organism>
<comment type="caution">
    <text evidence="3">The sequence shown here is derived from an EMBL/GenBank/DDBJ whole genome shotgun (WGS) entry which is preliminary data.</text>
</comment>
<dbReference type="SUPFAM" id="SSF55073">
    <property type="entry name" value="Nucleotide cyclase"/>
    <property type="match status" value="1"/>
</dbReference>
<dbReference type="Gene3D" id="3.20.20.450">
    <property type="entry name" value="EAL domain"/>
    <property type="match status" value="1"/>
</dbReference>
<evidence type="ECO:0000259" key="1">
    <source>
        <dbReference type="PROSITE" id="PS50883"/>
    </source>
</evidence>
<protein>
    <submittedName>
        <fullName evidence="3">GGDEF domain-containing protein</fullName>
    </submittedName>
</protein>
<dbReference type="RefSeq" id="WP_171088159.1">
    <property type="nucleotide sequence ID" value="NZ_JABAIV010000010.1"/>
</dbReference>
<dbReference type="CDD" id="cd01949">
    <property type="entry name" value="GGDEF"/>
    <property type="match status" value="1"/>
</dbReference>
<gene>
    <name evidence="3" type="ORF">HGB41_20990</name>
</gene>
<dbReference type="InterPro" id="IPR029016">
    <property type="entry name" value="GAF-like_dom_sf"/>
</dbReference>
<dbReference type="Pfam" id="PF13185">
    <property type="entry name" value="GAF_2"/>
    <property type="match status" value="1"/>
</dbReference>
<dbReference type="Pfam" id="PF00990">
    <property type="entry name" value="GGDEF"/>
    <property type="match status" value="1"/>
</dbReference>